<evidence type="ECO:0000259" key="6">
    <source>
        <dbReference type="Pfam" id="PF03968"/>
    </source>
</evidence>
<accession>A0A7L5BXN1</accession>
<protein>
    <submittedName>
        <fullName evidence="7">Lipopolysaccharide transport periplasmic protein LptA</fullName>
    </submittedName>
</protein>
<organism evidence="7 8">
    <name type="scientific">Pikeienuella piscinae</name>
    <dbReference type="NCBI Taxonomy" id="2748098"/>
    <lineage>
        <taxon>Bacteria</taxon>
        <taxon>Pseudomonadati</taxon>
        <taxon>Pseudomonadota</taxon>
        <taxon>Alphaproteobacteria</taxon>
        <taxon>Rhodobacterales</taxon>
        <taxon>Paracoccaceae</taxon>
        <taxon>Pikeienuella</taxon>
    </lineage>
</organism>
<feature type="chain" id="PRO_5029445297" evidence="5">
    <location>
        <begin position="30"/>
        <end position="182"/>
    </location>
</feature>
<keyword evidence="8" id="KW-1185">Reference proteome</keyword>
<proteinExistence type="predicted"/>
<keyword evidence="3" id="KW-0574">Periplasm</keyword>
<evidence type="ECO:0000256" key="3">
    <source>
        <dbReference type="ARBA" id="ARBA00022764"/>
    </source>
</evidence>
<dbReference type="Gene3D" id="2.60.450.10">
    <property type="entry name" value="Lipopolysaccharide (LPS) transport protein A like domain"/>
    <property type="match status" value="1"/>
</dbReference>
<reference evidence="7 8" key="1">
    <citation type="submission" date="2020-02" db="EMBL/GenBank/DDBJ databases">
        <title>complete genome sequence of Rhodobacteraceae bacterium.</title>
        <authorList>
            <person name="Park J."/>
            <person name="Kim Y.-S."/>
            <person name="Kim K.-H."/>
        </authorList>
    </citation>
    <scope>NUCLEOTIDE SEQUENCE [LARGE SCALE GENOMIC DNA]</scope>
    <source>
        <strain evidence="7 8">RR4-56</strain>
    </source>
</reference>
<dbReference type="KEGG" id="hdh:G5B40_02220"/>
<dbReference type="GO" id="GO:0001530">
    <property type="term" value="F:lipopolysaccharide binding"/>
    <property type="evidence" value="ECO:0007669"/>
    <property type="project" value="InterPro"/>
</dbReference>
<evidence type="ECO:0000256" key="1">
    <source>
        <dbReference type="ARBA" id="ARBA00022448"/>
    </source>
</evidence>
<evidence type="ECO:0000256" key="2">
    <source>
        <dbReference type="ARBA" id="ARBA00022729"/>
    </source>
</evidence>
<dbReference type="AlphaFoldDB" id="A0A7L5BXN1"/>
<dbReference type="GO" id="GO:0009279">
    <property type="term" value="C:cell outer membrane"/>
    <property type="evidence" value="ECO:0007669"/>
    <property type="project" value="TreeGrafter"/>
</dbReference>
<dbReference type="PANTHER" id="PTHR36504">
    <property type="entry name" value="LIPOPOLYSACCHARIDE EXPORT SYSTEM PROTEIN LPTA"/>
    <property type="match status" value="1"/>
</dbReference>
<evidence type="ECO:0000256" key="4">
    <source>
        <dbReference type="SAM" id="MobiDB-lite"/>
    </source>
</evidence>
<dbReference type="Pfam" id="PF03968">
    <property type="entry name" value="LptD_N"/>
    <property type="match status" value="1"/>
</dbReference>
<gene>
    <name evidence="7" type="primary">lptA</name>
    <name evidence="7" type="ORF">G5B40_02220</name>
</gene>
<dbReference type="NCBIfam" id="TIGR03002">
    <property type="entry name" value="outer_YhbN_LptA"/>
    <property type="match status" value="1"/>
</dbReference>
<name>A0A7L5BXN1_9RHOB</name>
<dbReference type="Proteomes" id="UP000503336">
    <property type="component" value="Chromosome"/>
</dbReference>
<feature type="domain" description="Organic solvent tolerance-like N-terminal" evidence="6">
    <location>
        <begin position="47"/>
        <end position="155"/>
    </location>
</feature>
<evidence type="ECO:0000313" key="8">
    <source>
        <dbReference type="Proteomes" id="UP000503336"/>
    </source>
</evidence>
<dbReference type="GO" id="GO:0030288">
    <property type="term" value="C:outer membrane-bounded periplasmic space"/>
    <property type="evidence" value="ECO:0007669"/>
    <property type="project" value="TreeGrafter"/>
</dbReference>
<dbReference type="InterPro" id="IPR005653">
    <property type="entry name" value="OstA-like_N"/>
</dbReference>
<dbReference type="RefSeq" id="WP_165094472.1">
    <property type="nucleotide sequence ID" value="NZ_CP049056.1"/>
</dbReference>
<feature type="region of interest" description="Disordered" evidence="4">
    <location>
        <begin position="159"/>
        <end position="182"/>
    </location>
</feature>
<dbReference type="GO" id="GO:0017089">
    <property type="term" value="F:glycolipid transfer activity"/>
    <property type="evidence" value="ECO:0007669"/>
    <property type="project" value="TreeGrafter"/>
</dbReference>
<dbReference type="PANTHER" id="PTHR36504:SF1">
    <property type="entry name" value="LIPOPOLYSACCHARIDE EXPORT SYSTEM PROTEIN LPTA"/>
    <property type="match status" value="1"/>
</dbReference>
<sequence length="182" mass="18343">MMTFARGAAFAALLIAGLTAGLASDPAAAQSTSPFGGFKHDRTQPIEIAADSLEVRESQNIAIFKGGVVAGQGTLKLTADELEVHYGDGGAGTGQIRLLEARGDVFLSNQEETAAGDVAEYDVAAGAIRMTGGVTLTQGGNVVKGAALSIDLNTGEGRVDGGGGRVKSVFTPAPKDPPKAAD</sequence>
<dbReference type="EMBL" id="CP049056">
    <property type="protein sequence ID" value="QIE54359.1"/>
    <property type="molecule type" value="Genomic_DNA"/>
</dbReference>
<keyword evidence="1" id="KW-0813">Transport</keyword>
<feature type="signal peptide" evidence="5">
    <location>
        <begin position="1"/>
        <end position="29"/>
    </location>
</feature>
<keyword evidence="2 5" id="KW-0732">Signal</keyword>
<evidence type="ECO:0000256" key="5">
    <source>
        <dbReference type="SAM" id="SignalP"/>
    </source>
</evidence>
<evidence type="ECO:0000313" key="7">
    <source>
        <dbReference type="EMBL" id="QIE54359.1"/>
    </source>
</evidence>
<dbReference type="InterPro" id="IPR052037">
    <property type="entry name" value="LPS_export_LptA"/>
</dbReference>
<dbReference type="InterPro" id="IPR014340">
    <property type="entry name" value="LptA"/>
</dbReference>
<dbReference type="GO" id="GO:0015920">
    <property type="term" value="P:lipopolysaccharide transport"/>
    <property type="evidence" value="ECO:0007669"/>
    <property type="project" value="InterPro"/>
</dbReference>